<dbReference type="KEGG" id="mfa:Mfla_0486"/>
<evidence type="ECO:0000259" key="1">
    <source>
        <dbReference type="Pfam" id="PF14742"/>
    </source>
</evidence>
<dbReference type="InterPro" id="IPR008928">
    <property type="entry name" value="6-hairpin_glycosidase_sf"/>
</dbReference>
<evidence type="ECO:0000313" key="3">
    <source>
        <dbReference type="EMBL" id="ABE48756.1"/>
    </source>
</evidence>
<dbReference type="EMBL" id="CP000284">
    <property type="protein sequence ID" value="ABE48756.1"/>
    <property type="molecule type" value="Genomic_DNA"/>
</dbReference>
<feature type="domain" description="Mannosylglycerate hydrolase MGH1-like glycoside hydrolase" evidence="2">
    <location>
        <begin position="291"/>
        <end position="597"/>
    </location>
</feature>
<accession>Q1H431</accession>
<sequence length="711" mass="79837">MDDQLGTSLETSHASHEAPFVLKARDSFIVMSSLGDIGGASEGLFIDDTRMLSRLSVRLENQRPVLLSAAISEDNVMFISHQTNPELVLPGQVLLPGTLHLERRCLLYDNQLHIRLALENFGTTAVDLSLQLGWQADFVDMFEIRGQRRMRRGQRSRSEISPRHVTMAYEGLDRQQRRSVISFSQAPDSLSEESANFRLHLAPRERWELVLSVDRKPHRASPDAFMKAERKARRQMHRRTMRGAQLHADNPLFSRWLQRARADLALLTSDLPTGPYPYAGIPWFSTPFGRDAIITALQTLWIDPSLAEGVLRYLAEHQSEETSAFRDAQPGKIMHETRKGEMAAMNELPFARYYGGVDTTPLFIMLAGAWYRRTGDRKGLEQLWPALLAAIRWVEERLEENHAGLLSYQRAEDSGLQNQGWKDSADAVSHADGSLASPPIALLEVQGYAWRALQDMADMSKAIDHSPGLAARWESLAEKLRLQVEERFWMENRQFYGLALDGKDTLCEVEGSNAGHLLWSGLPASDRAYHVIQKLLAPAFNSGWGIRTLSEQEIRYNPGAYHNGSVWPHDVAICAAGMARYGEREGVRQLLDNLFEAALCFSLRLPELFCGFSRTRGEQPVLYPVACQPQAWASGAVFMLLQAALGLEIDATGHCVRIVRPQLPSGVNQLTLRHLQVGGEFISVTFQRMGPRTLAFISEPAQPSVKLHLEC</sequence>
<dbReference type="SUPFAM" id="SSF48208">
    <property type="entry name" value="Six-hairpin glycosidases"/>
    <property type="match status" value="1"/>
</dbReference>
<feature type="domain" description="Putative glycogen debranching enzyme N-terminal" evidence="1">
    <location>
        <begin position="22"/>
        <end position="211"/>
    </location>
</feature>
<proteinExistence type="predicted"/>
<dbReference type="Gene3D" id="1.50.10.10">
    <property type="match status" value="1"/>
</dbReference>
<dbReference type="InterPro" id="IPR032856">
    <property type="entry name" value="GDE_N_bis"/>
</dbReference>
<dbReference type="OrthoDB" id="9759959at2"/>
<name>Q1H431_METFK</name>
<dbReference type="RefSeq" id="WP_011478853.1">
    <property type="nucleotide sequence ID" value="NC_007947.1"/>
</dbReference>
<protein>
    <submittedName>
        <fullName evidence="3">Amylo-alpha-1,6-glucosidase</fullName>
    </submittedName>
</protein>
<keyword evidence="4" id="KW-1185">Reference proteome</keyword>
<dbReference type="HOGENOM" id="CLU_019216_1_0_4"/>
<gene>
    <name evidence="3" type="ordered locus">Mfla_0486</name>
</gene>
<evidence type="ECO:0000313" key="4">
    <source>
        <dbReference type="Proteomes" id="UP000002440"/>
    </source>
</evidence>
<reference evidence="3 4" key="1">
    <citation type="submission" date="2006-03" db="EMBL/GenBank/DDBJ databases">
        <title>Complete sequence of Methylobacillus flagellatus KT.</title>
        <authorList>
            <consortium name="US DOE Joint Genome Institute"/>
            <person name="Copeland A."/>
            <person name="Lucas S."/>
            <person name="Lapidus A."/>
            <person name="Barry K."/>
            <person name="Detter J.C."/>
            <person name="Glavina del Rio T."/>
            <person name="Hammon N."/>
            <person name="Israni S."/>
            <person name="Dalin E."/>
            <person name="Tice H."/>
            <person name="Pitluck S."/>
            <person name="Brettin T."/>
            <person name="Bruce D."/>
            <person name="Han C."/>
            <person name="Tapia R."/>
            <person name="Saunders E."/>
            <person name="Gilna P."/>
            <person name="Schmutz J."/>
            <person name="Larimer F."/>
            <person name="Land M."/>
            <person name="Kyrpides N."/>
            <person name="Anderson I."/>
            <person name="Richardson P."/>
        </authorList>
    </citation>
    <scope>NUCLEOTIDE SEQUENCE [LARGE SCALE GENOMIC DNA]</scope>
    <source>
        <strain evidence="4">KT / ATCC 51484 / DSM 6875</strain>
    </source>
</reference>
<dbReference type="InterPro" id="IPR054491">
    <property type="entry name" value="MGH1-like_GH"/>
</dbReference>
<organism evidence="3 4">
    <name type="scientific">Methylobacillus flagellatus (strain ATCC 51484 / DSM 6875 / VKM B-1610 / KT)</name>
    <dbReference type="NCBI Taxonomy" id="265072"/>
    <lineage>
        <taxon>Bacteria</taxon>
        <taxon>Pseudomonadati</taxon>
        <taxon>Pseudomonadota</taxon>
        <taxon>Betaproteobacteria</taxon>
        <taxon>Nitrosomonadales</taxon>
        <taxon>Methylophilaceae</taxon>
        <taxon>Methylobacillus</taxon>
    </lineage>
</organism>
<dbReference type="Pfam" id="PF14742">
    <property type="entry name" value="GDE_N_bis"/>
    <property type="match status" value="1"/>
</dbReference>
<dbReference type="STRING" id="265072.Mfla_0486"/>
<dbReference type="Pfam" id="PF22422">
    <property type="entry name" value="MGH1-like_GH"/>
    <property type="match status" value="1"/>
</dbReference>
<dbReference type="eggNOG" id="COG3408">
    <property type="taxonomic scope" value="Bacteria"/>
</dbReference>
<dbReference type="GO" id="GO:0005975">
    <property type="term" value="P:carbohydrate metabolic process"/>
    <property type="evidence" value="ECO:0007669"/>
    <property type="project" value="InterPro"/>
</dbReference>
<dbReference type="InterPro" id="IPR012341">
    <property type="entry name" value="6hp_glycosidase-like_sf"/>
</dbReference>
<evidence type="ECO:0000259" key="2">
    <source>
        <dbReference type="Pfam" id="PF22422"/>
    </source>
</evidence>
<dbReference type="AlphaFoldDB" id="Q1H431"/>
<dbReference type="Proteomes" id="UP000002440">
    <property type="component" value="Chromosome"/>
</dbReference>